<dbReference type="PANTHER" id="PTHR31225">
    <property type="entry name" value="OS04G0344100 PROTEIN-RELATED"/>
    <property type="match status" value="1"/>
</dbReference>
<keyword evidence="1" id="KW-0479">Metal-binding</keyword>
<feature type="domain" description="Terpene synthase metal-binding" evidence="4">
    <location>
        <begin position="276"/>
        <end position="517"/>
    </location>
</feature>
<dbReference type="PANTHER" id="PTHR31225:SF137">
    <property type="entry name" value="TERPENE SYNTHASE 11-RELATED"/>
    <property type="match status" value="1"/>
</dbReference>
<dbReference type="SUPFAM" id="SSF48576">
    <property type="entry name" value="Terpenoid synthases"/>
    <property type="match status" value="1"/>
</dbReference>
<reference evidence="5" key="1">
    <citation type="submission" date="2023-04" db="EMBL/GenBank/DDBJ databases">
        <authorList>
            <person name="Vijverberg K."/>
            <person name="Xiong W."/>
            <person name="Schranz E."/>
        </authorList>
    </citation>
    <scope>NUCLEOTIDE SEQUENCE</scope>
</reference>
<dbReference type="EMBL" id="OX465080">
    <property type="protein sequence ID" value="CAI9280139.1"/>
    <property type="molecule type" value="Genomic_DNA"/>
</dbReference>
<proteinExistence type="predicted"/>
<dbReference type="SFLD" id="SFLDG01019">
    <property type="entry name" value="Terpene_Cyclase_Like_1_C_Termi"/>
    <property type="match status" value="1"/>
</dbReference>
<dbReference type="AlphaFoldDB" id="A0AA35YU40"/>
<dbReference type="Proteomes" id="UP001177003">
    <property type="component" value="Chromosome 4"/>
</dbReference>
<dbReference type="InterPro" id="IPR005630">
    <property type="entry name" value="Terpene_synthase_metal-bd"/>
</dbReference>
<name>A0AA35YU40_LACSI</name>
<dbReference type="GO" id="GO:0000287">
    <property type="term" value="F:magnesium ion binding"/>
    <property type="evidence" value="ECO:0007669"/>
    <property type="project" value="InterPro"/>
</dbReference>
<dbReference type="Gene3D" id="1.50.10.130">
    <property type="entry name" value="Terpene synthase, N-terminal domain"/>
    <property type="match status" value="2"/>
</dbReference>
<dbReference type="CDD" id="cd00684">
    <property type="entry name" value="Terpene_cyclase_plant_C1"/>
    <property type="match status" value="1"/>
</dbReference>
<evidence type="ECO:0000313" key="5">
    <source>
        <dbReference type="EMBL" id="CAI9280139.1"/>
    </source>
</evidence>
<dbReference type="InterPro" id="IPR034741">
    <property type="entry name" value="Terpene_cyclase-like_1_C"/>
</dbReference>
<dbReference type="InterPro" id="IPR001906">
    <property type="entry name" value="Terpene_synth_N"/>
</dbReference>
<dbReference type="InterPro" id="IPR044814">
    <property type="entry name" value="Terpene_cyclase_plant_C1"/>
</dbReference>
<keyword evidence="2" id="KW-0460">Magnesium</keyword>
<dbReference type="SFLD" id="SFLDS00005">
    <property type="entry name" value="Isoprenoid_Synthase_Type_I"/>
    <property type="match status" value="1"/>
</dbReference>
<evidence type="ECO:0000256" key="1">
    <source>
        <dbReference type="ARBA" id="ARBA00022723"/>
    </source>
</evidence>
<dbReference type="Pfam" id="PF01397">
    <property type="entry name" value="Terpene_synth"/>
    <property type="match status" value="1"/>
</dbReference>
<evidence type="ECO:0000259" key="4">
    <source>
        <dbReference type="Pfam" id="PF03936"/>
    </source>
</evidence>
<dbReference type="InterPro" id="IPR036965">
    <property type="entry name" value="Terpene_synth_N_sf"/>
</dbReference>
<dbReference type="InterPro" id="IPR008930">
    <property type="entry name" value="Terpenoid_cyclase/PrenylTrfase"/>
</dbReference>
<organism evidence="5 6">
    <name type="scientific">Lactuca saligna</name>
    <name type="common">Willowleaf lettuce</name>
    <dbReference type="NCBI Taxonomy" id="75948"/>
    <lineage>
        <taxon>Eukaryota</taxon>
        <taxon>Viridiplantae</taxon>
        <taxon>Streptophyta</taxon>
        <taxon>Embryophyta</taxon>
        <taxon>Tracheophyta</taxon>
        <taxon>Spermatophyta</taxon>
        <taxon>Magnoliopsida</taxon>
        <taxon>eudicotyledons</taxon>
        <taxon>Gunneridae</taxon>
        <taxon>Pentapetalae</taxon>
        <taxon>asterids</taxon>
        <taxon>campanulids</taxon>
        <taxon>Asterales</taxon>
        <taxon>Asteraceae</taxon>
        <taxon>Cichorioideae</taxon>
        <taxon>Cichorieae</taxon>
        <taxon>Lactucinae</taxon>
        <taxon>Lactuca</taxon>
    </lineage>
</organism>
<sequence length="572" mass="66049">MKPQIHLLTITGNIKMATQFFTHSISNSNVISWSNSHNPWRLVSSSPRKLISRYCKFTSLPVLPRAIIATPSSQGNASFLVNFSQPTVISSEVHGSNRVAELKGKIIALMTDSNPIILMELVDKIQRLGLGCTFEEDINKIMKYLVQGHPNDDLYTVALRFRLLRHNGLHVNPDVFGSFMDANDGEDILSEAREFTTRHLKKSVFKLTPLLRNKVLQSLKLPRHLRMERLEARMYIEEYGNEQDHIPFLLELAKLEYNEIQILHQMEISEITRWWKHLGLTGKLPFARDRPLECFLWTVGLLPERKYSTKRIEVAKTISILLVIDDIFDTYGSYDDLVLFTKAIQRWDMQEIEQLPEYMKICYMALYNTTNEICYEILKEHGLNVLPFLRKTWIEMVEAFMVEAEWVKRGTEPNLKDYIENGVKTAGTYMALVHLFFLIGEGVTTENIKTLTDSYPSFFSISGTILRLWDDLGTSKEEQERGDVASSIQLLMKEKNITCEEEGRKQILQFIDSSWKELNKTLVVPNTLPISLIRIALNMARASQVVYQHEESSYFSRVDNHVKSLFFAPIQI</sequence>
<evidence type="ECO:0000256" key="2">
    <source>
        <dbReference type="ARBA" id="ARBA00022842"/>
    </source>
</evidence>
<dbReference type="InterPro" id="IPR050148">
    <property type="entry name" value="Terpene_synthase-like"/>
</dbReference>
<evidence type="ECO:0000313" key="6">
    <source>
        <dbReference type="Proteomes" id="UP001177003"/>
    </source>
</evidence>
<dbReference type="Gene3D" id="1.10.600.10">
    <property type="entry name" value="Farnesyl Diphosphate Synthase"/>
    <property type="match status" value="1"/>
</dbReference>
<dbReference type="InterPro" id="IPR008949">
    <property type="entry name" value="Isoprenoid_synthase_dom_sf"/>
</dbReference>
<protein>
    <submittedName>
        <fullName evidence="5">Uncharacterized protein</fullName>
    </submittedName>
</protein>
<keyword evidence="6" id="KW-1185">Reference proteome</keyword>
<dbReference type="SUPFAM" id="SSF48239">
    <property type="entry name" value="Terpenoid cyclases/Protein prenyltransferases"/>
    <property type="match status" value="1"/>
</dbReference>
<dbReference type="Pfam" id="PF03936">
    <property type="entry name" value="Terpene_synth_C"/>
    <property type="match status" value="1"/>
</dbReference>
<accession>A0AA35YU40</accession>
<gene>
    <name evidence="5" type="ORF">LSALG_LOCUS19899</name>
</gene>
<feature type="domain" description="Terpene synthase N-terminal" evidence="3">
    <location>
        <begin position="96"/>
        <end position="183"/>
    </location>
</feature>
<dbReference type="GO" id="GO:0010333">
    <property type="term" value="F:terpene synthase activity"/>
    <property type="evidence" value="ECO:0007669"/>
    <property type="project" value="InterPro"/>
</dbReference>
<dbReference type="FunFam" id="1.10.600.10:FF:000007">
    <property type="entry name" value="Isoprene synthase, chloroplastic"/>
    <property type="match status" value="1"/>
</dbReference>
<dbReference type="GO" id="GO:0016102">
    <property type="term" value="P:diterpenoid biosynthetic process"/>
    <property type="evidence" value="ECO:0007669"/>
    <property type="project" value="InterPro"/>
</dbReference>
<evidence type="ECO:0000259" key="3">
    <source>
        <dbReference type="Pfam" id="PF01397"/>
    </source>
</evidence>